<evidence type="ECO:0000256" key="1">
    <source>
        <dbReference type="SAM" id="SignalP"/>
    </source>
</evidence>
<reference evidence="2 3" key="1">
    <citation type="journal article" date="2020" name="Genomics">
        <title>Complete, high-quality genomes from long-read metagenomic sequencing of two wolf lichen thalli reveals enigmatic genome architecture.</title>
        <authorList>
            <person name="McKenzie S.K."/>
            <person name="Walston R.F."/>
            <person name="Allen J.L."/>
        </authorList>
    </citation>
    <scope>NUCLEOTIDE SEQUENCE [LARGE SCALE GENOMIC DNA]</scope>
    <source>
        <strain evidence="2">WasteWater2</strain>
    </source>
</reference>
<dbReference type="CDD" id="cd22191">
    <property type="entry name" value="DPBB_RlpA_EXP_N-like"/>
    <property type="match status" value="1"/>
</dbReference>
<dbReference type="EMBL" id="JACCJC010000115">
    <property type="protein sequence ID" value="KAF6224639.1"/>
    <property type="molecule type" value="Genomic_DNA"/>
</dbReference>
<organism evidence="2 3">
    <name type="scientific">Letharia columbiana</name>
    <dbReference type="NCBI Taxonomy" id="112416"/>
    <lineage>
        <taxon>Eukaryota</taxon>
        <taxon>Fungi</taxon>
        <taxon>Dikarya</taxon>
        <taxon>Ascomycota</taxon>
        <taxon>Pezizomycotina</taxon>
        <taxon>Lecanoromycetes</taxon>
        <taxon>OSLEUM clade</taxon>
        <taxon>Lecanoromycetidae</taxon>
        <taxon>Lecanorales</taxon>
        <taxon>Lecanorineae</taxon>
        <taxon>Parmeliaceae</taxon>
        <taxon>Letharia</taxon>
    </lineage>
</organism>
<proteinExistence type="predicted"/>
<dbReference type="InterPro" id="IPR036908">
    <property type="entry name" value="RlpA-like_sf"/>
</dbReference>
<dbReference type="OrthoDB" id="4766641at2759"/>
<dbReference type="AlphaFoldDB" id="A0A8H6CJG8"/>
<feature type="signal peptide" evidence="1">
    <location>
        <begin position="1"/>
        <end position="18"/>
    </location>
</feature>
<name>A0A8H6CJG8_9LECA</name>
<evidence type="ECO:0008006" key="4">
    <source>
        <dbReference type="Google" id="ProtNLM"/>
    </source>
</evidence>
<sequence>MYISSLTIFALAIVTIHACNPGTDGCDHPGNFTGTLTALKDPAAAYCNPGNQTSIYASIPASFYNPPDESPCDAPINVTNPSTKKTIEAIVIGECTTCAGDNIQLTTAGLEALSPNGKANKAPTTVKWTFI</sequence>
<protein>
    <recommendedName>
        <fullName evidence="4">RlpA-like protein double-psi beta-barrel domain-containing protein</fullName>
    </recommendedName>
</protein>
<dbReference type="RefSeq" id="XP_037158337.1">
    <property type="nucleotide sequence ID" value="XM_037314811.1"/>
</dbReference>
<dbReference type="Proteomes" id="UP000578531">
    <property type="component" value="Unassembled WGS sequence"/>
</dbReference>
<feature type="chain" id="PRO_5034781078" description="RlpA-like protein double-psi beta-barrel domain-containing protein" evidence="1">
    <location>
        <begin position="19"/>
        <end position="131"/>
    </location>
</feature>
<keyword evidence="1" id="KW-0732">Signal</keyword>
<comment type="caution">
    <text evidence="2">The sequence shown here is derived from an EMBL/GenBank/DDBJ whole genome shotgun (WGS) entry which is preliminary data.</text>
</comment>
<keyword evidence="3" id="KW-1185">Reference proteome</keyword>
<dbReference type="Gene3D" id="2.40.40.10">
    <property type="entry name" value="RlpA-like domain"/>
    <property type="match status" value="1"/>
</dbReference>
<accession>A0A8H6CJG8</accession>
<evidence type="ECO:0000313" key="3">
    <source>
        <dbReference type="Proteomes" id="UP000578531"/>
    </source>
</evidence>
<evidence type="ECO:0000313" key="2">
    <source>
        <dbReference type="EMBL" id="KAF6224639.1"/>
    </source>
</evidence>
<gene>
    <name evidence="2" type="ORF">HO173_012982</name>
</gene>
<dbReference type="SUPFAM" id="SSF50685">
    <property type="entry name" value="Barwin-like endoglucanases"/>
    <property type="match status" value="1"/>
</dbReference>
<dbReference type="GeneID" id="59294614"/>